<evidence type="ECO:0000313" key="14">
    <source>
        <dbReference type="EMBL" id="SUA03511.1"/>
    </source>
</evidence>
<evidence type="ECO:0000313" key="15">
    <source>
        <dbReference type="Proteomes" id="UP000255389"/>
    </source>
</evidence>
<comment type="subcellular location">
    <subcellularLocation>
        <location evidence="1">Cytoplasm</location>
    </subcellularLocation>
</comment>
<evidence type="ECO:0000256" key="8">
    <source>
        <dbReference type="ARBA" id="ARBA00022881"/>
    </source>
</evidence>
<evidence type="ECO:0000256" key="4">
    <source>
        <dbReference type="ARBA" id="ARBA00022741"/>
    </source>
</evidence>
<evidence type="ECO:0000256" key="1">
    <source>
        <dbReference type="ARBA" id="ARBA00004496"/>
    </source>
</evidence>
<evidence type="ECO:0000256" key="2">
    <source>
        <dbReference type="ARBA" id="ARBA00022490"/>
    </source>
</evidence>
<dbReference type="Gene3D" id="3.40.50.300">
    <property type="entry name" value="P-loop containing nucleotide triphosphate hydrolases"/>
    <property type="match status" value="1"/>
</dbReference>
<gene>
    <name evidence="14" type="primary">uvrA_5</name>
    <name evidence="14" type="ORF">NCTC1542_04996</name>
</gene>
<evidence type="ECO:0000256" key="5">
    <source>
        <dbReference type="ARBA" id="ARBA00022763"/>
    </source>
</evidence>
<comment type="similarity">
    <text evidence="11">Belongs to the ABC transporter superfamily. UvrA family.</text>
</comment>
<dbReference type="GO" id="GO:0005737">
    <property type="term" value="C:cytoplasm"/>
    <property type="evidence" value="ECO:0007669"/>
    <property type="project" value="UniProtKB-SubCell"/>
</dbReference>
<keyword evidence="3" id="KW-0677">Repeat</keyword>
<evidence type="ECO:0000256" key="6">
    <source>
        <dbReference type="ARBA" id="ARBA00022769"/>
    </source>
</evidence>
<dbReference type="PANTHER" id="PTHR43152">
    <property type="entry name" value="UVRABC SYSTEM PROTEIN A"/>
    <property type="match status" value="1"/>
</dbReference>
<dbReference type="GO" id="GO:0004518">
    <property type="term" value="F:nuclease activity"/>
    <property type="evidence" value="ECO:0007669"/>
    <property type="project" value="UniProtKB-KW"/>
</dbReference>
<keyword evidence="9" id="KW-0238">DNA-binding</keyword>
<organism evidence="14 15">
    <name type="scientific">Mycolicibacterium fortuitum</name>
    <name type="common">Mycobacterium fortuitum</name>
    <dbReference type="NCBI Taxonomy" id="1766"/>
    <lineage>
        <taxon>Bacteria</taxon>
        <taxon>Bacillati</taxon>
        <taxon>Actinomycetota</taxon>
        <taxon>Actinomycetes</taxon>
        <taxon>Mycobacteriales</taxon>
        <taxon>Mycobacteriaceae</taxon>
        <taxon>Mycolicibacterium</taxon>
    </lineage>
</organism>
<keyword evidence="2" id="KW-0963">Cytoplasm</keyword>
<evidence type="ECO:0000256" key="11">
    <source>
        <dbReference type="ARBA" id="ARBA00038000"/>
    </source>
</evidence>
<protein>
    <recommendedName>
        <fullName evidence="12">UvrABC system protein A</fullName>
    </recommendedName>
    <alternativeName>
        <fullName evidence="13">Excinuclease ABC subunit A</fullName>
    </alternativeName>
</protein>
<accession>A0A378V120</accession>
<dbReference type="GO" id="GO:0005524">
    <property type="term" value="F:ATP binding"/>
    <property type="evidence" value="ECO:0007669"/>
    <property type="project" value="UniProtKB-KW"/>
</dbReference>
<reference evidence="14 15" key="1">
    <citation type="submission" date="2018-06" db="EMBL/GenBank/DDBJ databases">
        <authorList>
            <consortium name="Pathogen Informatics"/>
            <person name="Doyle S."/>
        </authorList>
    </citation>
    <scope>NUCLEOTIDE SEQUENCE [LARGE SCALE GENOMIC DNA]</scope>
    <source>
        <strain evidence="14 15">NCTC1542</strain>
    </source>
</reference>
<dbReference type="PANTHER" id="PTHR43152:SF2">
    <property type="entry name" value="DRUG RESISTANCE ABC TRANSPORTER"/>
    <property type="match status" value="1"/>
</dbReference>
<dbReference type="GO" id="GO:0006281">
    <property type="term" value="P:DNA repair"/>
    <property type="evidence" value="ECO:0007669"/>
    <property type="project" value="UniProtKB-KW"/>
</dbReference>
<name>A0A378V120_MYCFO</name>
<evidence type="ECO:0000256" key="12">
    <source>
        <dbReference type="ARBA" id="ARBA00039316"/>
    </source>
</evidence>
<keyword evidence="6" id="KW-0228">DNA excision</keyword>
<evidence type="ECO:0000256" key="7">
    <source>
        <dbReference type="ARBA" id="ARBA00022840"/>
    </source>
</evidence>
<keyword evidence="7" id="KW-0067">ATP-binding</keyword>
<keyword evidence="4" id="KW-0547">Nucleotide-binding</keyword>
<dbReference type="Proteomes" id="UP000255389">
    <property type="component" value="Unassembled WGS sequence"/>
</dbReference>
<evidence type="ECO:0000256" key="9">
    <source>
        <dbReference type="ARBA" id="ARBA00023125"/>
    </source>
</evidence>
<dbReference type="InterPro" id="IPR027417">
    <property type="entry name" value="P-loop_NTPase"/>
</dbReference>
<sequence>MHPADSHDLIRVTGARENNLKDVDIELPKRRLTVFTGVSGSGKSSLVFDTIAAESQRLINETYSAFVQGFMPNLARPRSTCSTG</sequence>
<dbReference type="SUPFAM" id="SSF52540">
    <property type="entry name" value="P-loop containing nucleoside triphosphate hydrolases"/>
    <property type="match status" value="1"/>
</dbReference>
<evidence type="ECO:0000256" key="13">
    <source>
        <dbReference type="ARBA" id="ARBA00042156"/>
    </source>
</evidence>
<dbReference type="AlphaFoldDB" id="A0A378V120"/>
<evidence type="ECO:0000256" key="3">
    <source>
        <dbReference type="ARBA" id="ARBA00022737"/>
    </source>
</evidence>
<dbReference type="GO" id="GO:0003677">
    <property type="term" value="F:DNA binding"/>
    <property type="evidence" value="ECO:0007669"/>
    <property type="project" value="UniProtKB-KW"/>
</dbReference>
<proteinExistence type="inferred from homology"/>
<keyword evidence="5" id="KW-0227">DNA damage</keyword>
<dbReference type="EMBL" id="UGQY01000004">
    <property type="protein sequence ID" value="SUA03511.1"/>
    <property type="molecule type" value="Genomic_DNA"/>
</dbReference>
<keyword evidence="8" id="KW-0267">Excision nuclease</keyword>
<keyword evidence="10" id="KW-0234">DNA repair</keyword>
<evidence type="ECO:0000256" key="10">
    <source>
        <dbReference type="ARBA" id="ARBA00023204"/>
    </source>
</evidence>